<evidence type="ECO:0000256" key="1">
    <source>
        <dbReference type="SAM" id="MobiDB-lite"/>
    </source>
</evidence>
<evidence type="ECO:0000313" key="2">
    <source>
        <dbReference type="EMBL" id="OEJ34868.1"/>
    </source>
</evidence>
<accession>A0A1E5PZ04</accession>
<protein>
    <submittedName>
        <fullName evidence="2">Uncharacterized protein</fullName>
    </submittedName>
</protein>
<gene>
    <name evidence="2" type="ORF">BGK67_29190</name>
</gene>
<proteinExistence type="predicted"/>
<dbReference type="OrthoDB" id="4335804at2"/>
<comment type="caution">
    <text evidence="2">The sequence shown here is derived from an EMBL/GenBank/DDBJ whole genome shotgun (WGS) entry which is preliminary data.</text>
</comment>
<organism evidence="2 3">
    <name type="scientific">Streptomyces subrutilus</name>
    <dbReference type="NCBI Taxonomy" id="36818"/>
    <lineage>
        <taxon>Bacteria</taxon>
        <taxon>Bacillati</taxon>
        <taxon>Actinomycetota</taxon>
        <taxon>Actinomycetes</taxon>
        <taxon>Kitasatosporales</taxon>
        <taxon>Streptomycetaceae</taxon>
        <taxon>Streptomyces</taxon>
    </lineage>
</organism>
<name>A0A1E5PZ04_9ACTN</name>
<reference evidence="2 3" key="1">
    <citation type="submission" date="2016-08" db="EMBL/GenBank/DDBJ databases">
        <title>The complete genome of Streptomyces subrutilus 10-1-1.</title>
        <authorList>
            <person name="Chen X."/>
        </authorList>
    </citation>
    <scope>NUCLEOTIDE SEQUENCE [LARGE SCALE GENOMIC DNA]</scope>
    <source>
        <strain evidence="2 3">10-1-1</strain>
    </source>
</reference>
<sequence>MPDAVTSALDATDVDLLDDLCRELAEAADAVGEAAGYASGLALGARLPATALTRSGPRRHGWRTLLRTLSDPAGLGWAPRGRGVAARAGRLAGALTGRESLAVSVAVCGLRARIRAAHSRRPDLLRDPGAAAVLGAVARGRQAEAVRLFRKLLRDRGAEHAFALLAPAFADILAWHALTDANPFNDHAGWQVATGRAVPAAPLLGLGAAFRAFCDRGRGLPAGRAPDGEAAGDTAEPPGPAPRRLRAVPPLGPDPYRHPSRPGSLRGHAAALRSHAVRLRRATAAPAWRVPYDDALRAEVATLAGRCATAANGFALAAAQLGEERPPG</sequence>
<dbReference type="Proteomes" id="UP000095705">
    <property type="component" value="Unassembled WGS sequence"/>
</dbReference>
<dbReference type="EMBL" id="MEHK01000001">
    <property type="protein sequence ID" value="OEJ34868.1"/>
    <property type="molecule type" value="Genomic_DNA"/>
</dbReference>
<dbReference type="AlphaFoldDB" id="A0A1E5PZ04"/>
<evidence type="ECO:0000313" key="3">
    <source>
        <dbReference type="Proteomes" id="UP000095705"/>
    </source>
</evidence>
<dbReference type="RefSeq" id="WP_069923057.1">
    <property type="nucleotide sequence ID" value="NZ_MEHK01000001.1"/>
</dbReference>
<keyword evidence="3" id="KW-1185">Reference proteome</keyword>
<feature type="region of interest" description="Disordered" evidence="1">
    <location>
        <begin position="221"/>
        <end position="268"/>
    </location>
</feature>